<evidence type="ECO:0000313" key="5">
    <source>
        <dbReference type="EMBL" id="SFH97364.1"/>
    </source>
</evidence>
<organism evidence="6 8">
    <name type="scientific">Cryobacterium levicorallinum</name>
    <dbReference type="NCBI Taxonomy" id="995038"/>
    <lineage>
        <taxon>Bacteria</taxon>
        <taxon>Bacillati</taxon>
        <taxon>Actinomycetota</taxon>
        <taxon>Actinomycetes</taxon>
        <taxon>Micrococcales</taxon>
        <taxon>Microbacteriaceae</taxon>
        <taxon>Cryobacterium</taxon>
    </lineage>
</organism>
<sequence length="573" mass="62301">MTSLTEILIVHGLLPIEDLDTVRRSDRADEAAVRSMVDAGTISEVQFAQARAEQKNLPFVELLDYPVDRLAVAKVPAAVCRRANVLPIAFEDGRLVVAMVNPGDVFAVDDVREAARMRVTPVVVEPSDLQAAIARYHRADSELIDLSSTLTAESDDVDETSTYTEADDAAPIVRFVNLLVSQAIQDKASDIHIEPGEGGLRVRYRIDGVLHDMQNAPSTIAGGVTSRIKIMSDLDIAERRKPQDGRMSVHHNGRTVDLRVAILPTVWGEKVVLRILDNATSSMKMSGLNLLTDNFNEFEMAYTKPYGMILVTGPTGSGKSTTLYTTLHAISRPEINVITVEDPVEYRMPGVNQVQVNRKAGLTFAVALRSILRSDPDVVLLGEIRDQETAKIAIEASLTGHLVLSTLHTNDAPSAMTRLIEMGVEPFLVGSALDCVVAQRLARRLCDRCKVPDHRTDLAYLGFVVNPTVGYVSNRSTIRPEIGPAIDPTTTGTVIYKSAGCSSCSQTGYRGRLGIHEVMTVSEEIERLTVAHASSAQIGAAARKQGMITMREDGWAKVALGLTSVDEVLRVVS</sequence>
<dbReference type="STRING" id="995038.SAMN05216274_12512"/>
<dbReference type="InterPro" id="IPR037257">
    <property type="entry name" value="T2SS_E_N_sf"/>
</dbReference>
<dbReference type="GO" id="GO:0005886">
    <property type="term" value="C:plasma membrane"/>
    <property type="evidence" value="ECO:0007669"/>
    <property type="project" value="TreeGrafter"/>
</dbReference>
<dbReference type="SUPFAM" id="SSF52540">
    <property type="entry name" value="P-loop containing nucleoside triphosphate hydrolases"/>
    <property type="match status" value="1"/>
</dbReference>
<dbReference type="InterPro" id="IPR027417">
    <property type="entry name" value="P-loop_NTPase"/>
</dbReference>
<comment type="similarity">
    <text evidence="1">Belongs to the GSP E family.</text>
</comment>
<keyword evidence="2" id="KW-0547">Nucleotide-binding</keyword>
<dbReference type="PANTHER" id="PTHR30258:SF1">
    <property type="entry name" value="PROTEIN TRANSPORT PROTEIN HOFB HOMOLOG"/>
    <property type="match status" value="1"/>
</dbReference>
<keyword evidence="7" id="KW-1185">Reference proteome</keyword>
<protein>
    <submittedName>
        <fullName evidence="6">Type II secretion system protein GspE</fullName>
    </submittedName>
    <submittedName>
        <fullName evidence="5">Type IV pilus assembly protein PilB</fullName>
    </submittedName>
</protein>
<dbReference type="InterPro" id="IPR003593">
    <property type="entry name" value="AAA+_ATPase"/>
</dbReference>
<feature type="domain" description="Bacterial type II secretion system protein E" evidence="4">
    <location>
        <begin position="372"/>
        <end position="386"/>
    </location>
</feature>
<dbReference type="GO" id="GO:0016887">
    <property type="term" value="F:ATP hydrolysis activity"/>
    <property type="evidence" value="ECO:0007669"/>
    <property type="project" value="TreeGrafter"/>
</dbReference>
<dbReference type="RefSeq" id="WP_092453007.1">
    <property type="nucleotide sequence ID" value="NZ_BKAC01000031.1"/>
</dbReference>
<evidence type="ECO:0000256" key="3">
    <source>
        <dbReference type="ARBA" id="ARBA00022840"/>
    </source>
</evidence>
<dbReference type="SMART" id="SM00382">
    <property type="entry name" value="AAA"/>
    <property type="match status" value="1"/>
</dbReference>
<keyword evidence="3" id="KW-0067">ATP-binding</keyword>
<gene>
    <name evidence="6" type="ORF">E3O11_11065</name>
    <name evidence="5" type="ORF">SAMN05216274_12512</name>
</gene>
<dbReference type="Gene3D" id="3.40.50.300">
    <property type="entry name" value="P-loop containing nucleotide triphosphate hydrolases"/>
    <property type="match status" value="1"/>
</dbReference>
<dbReference type="Gene3D" id="3.30.450.90">
    <property type="match status" value="1"/>
</dbReference>
<dbReference type="AlphaFoldDB" id="A0A1I3EEL6"/>
<dbReference type="FunFam" id="3.40.50.300:FF:000398">
    <property type="entry name" value="Type IV pilus assembly ATPase PilB"/>
    <property type="match status" value="1"/>
</dbReference>
<evidence type="ECO:0000313" key="8">
    <source>
        <dbReference type="Proteomes" id="UP000297963"/>
    </source>
</evidence>
<dbReference type="Proteomes" id="UP000297963">
    <property type="component" value="Unassembled WGS sequence"/>
</dbReference>
<comment type="caution">
    <text evidence="6">The sequence shown here is derived from an EMBL/GenBank/DDBJ whole genome shotgun (WGS) entry which is preliminary data.</text>
</comment>
<evidence type="ECO:0000313" key="6">
    <source>
        <dbReference type="EMBL" id="TFB83370.1"/>
    </source>
</evidence>
<dbReference type="CDD" id="cd01129">
    <property type="entry name" value="PulE-GspE-like"/>
    <property type="match status" value="1"/>
</dbReference>
<dbReference type="PANTHER" id="PTHR30258">
    <property type="entry name" value="TYPE II SECRETION SYSTEM PROTEIN GSPE-RELATED"/>
    <property type="match status" value="1"/>
</dbReference>
<dbReference type="EMBL" id="SOFE01000022">
    <property type="protein sequence ID" value="TFB83370.1"/>
    <property type="molecule type" value="Genomic_DNA"/>
</dbReference>
<evidence type="ECO:0000256" key="1">
    <source>
        <dbReference type="ARBA" id="ARBA00006611"/>
    </source>
</evidence>
<dbReference type="EMBL" id="FOPW01000025">
    <property type="protein sequence ID" value="SFH97364.1"/>
    <property type="molecule type" value="Genomic_DNA"/>
</dbReference>
<proteinExistence type="inferred from homology"/>
<dbReference type="InterPro" id="IPR001482">
    <property type="entry name" value="T2SS/T4SS_dom"/>
</dbReference>
<dbReference type="Proteomes" id="UP000199681">
    <property type="component" value="Unassembled WGS sequence"/>
</dbReference>
<evidence type="ECO:0000259" key="4">
    <source>
        <dbReference type="PROSITE" id="PS00662"/>
    </source>
</evidence>
<dbReference type="GO" id="GO:0005524">
    <property type="term" value="F:ATP binding"/>
    <property type="evidence" value="ECO:0007669"/>
    <property type="project" value="UniProtKB-KW"/>
</dbReference>
<evidence type="ECO:0000256" key="2">
    <source>
        <dbReference type="ARBA" id="ARBA00022741"/>
    </source>
</evidence>
<reference evidence="6 8" key="2">
    <citation type="submission" date="2019-03" db="EMBL/GenBank/DDBJ databases">
        <title>Genomics of glacier-inhabiting Cryobacterium strains.</title>
        <authorList>
            <person name="Liu Q."/>
            <person name="Xin Y.-H."/>
        </authorList>
    </citation>
    <scope>NUCLEOTIDE SEQUENCE [LARGE SCALE GENOMIC DNA]</scope>
    <source>
        <strain evidence="6 8">Hh34</strain>
    </source>
</reference>
<name>A0A1I3EEL6_9MICO</name>
<dbReference type="Gene3D" id="3.30.300.160">
    <property type="entry name" value="Type II secretion system, protein E, N-terminal domain"/>
    <property type="match status" value="1"/>
</dbReference>
<dbReference type="SUPFAM" id="SSF160246">
    <property type="entry name" value="EspE N-terminal domain-like"/>
    <property type="match status" value="1"/>
</dbReference>
<dbReference type="InterPro" id="IPR007831">
    <property type="entry name" value="T2SS_GspE_N"/>
</dbReference>
<evidence type="ECO:0000313" key="7">
    <source>
        <dbReference type="Proteomes" id="UP000199681"/>
    </source>
</evidence>
<dbReference type="Pfam" id="PF00437">
    <property type="entry name" value="T2SSE"/>
    <property type="match status" value="1"/>
</dbReference>
<reference evidence="5 7" key="1">
    <citation type="submission" date="2016-10" db="EMBL/GenBank/DDBJ databases">
        <authorList>
            <person name="Varghese N."/>
            <person name="Submissions S."/>
        </authorList>
    </citation>
    <scope>NUCLEOTIDE SEQUENCE [LARGE SCALE GENOMIC DNA]</scope>
    <source>
        <strain evidence="5 7">GMCC 1.11211</strain>
    </source>
</reference>
<dbReference type="PROSITE" id="PS00662">
    <property type="entry name" value="T2SP_E"/>
    <property type="match status" value="1"/>
</dbReference>
<dbReference type="FunFam" id="3.30.450.90:FF:000001">
    <property type="entry name" value="Type II secretion system ATPase GspE"/>
    <property type="match status" value="1"/>
</dbReference>
<dbReference type="Pfam" id="PF05157">
    <property type="entry name" value="MshEN"/>
    <property type="match status" value="1"/>
</dbReference>
<accession>A0A1I3EEL6</accession>